<dbReference type="Proteomes" id="UP001408789">
    <property type="component" value="Unassembled WGS sequence"/>
</dbReference>
<reference evidence="1 2" key="1">
    <citation type="submission" date="2024-04" db="EMBL/GenBank/DDBJ databases">
        <title>The reference genome of an endangered Asteraceae, Deinandra increscens subsp. villosa, native to the Central Coast of California.</title>
        <authorList>
            <person name="Guilliams M."/>
            <person name="Hasenstab-Lehman K."/>
            <person name="Meyer R."/>
            <person name="Mcevoy S."/>
        </authorList>
    </citation>
    <scope>NUCLEOTIDE SEQUENCE [LARGE SCALE GENOMIC DNA]</scope>
    <source>
        <tissue evidence="1">Leaf</tissue>
    </source>
</reference>
<comment type="caution">
    <text evidence="1">The sequence shown here is derived from an EMBL/GenBank/DDBJ whole genome shotgun (WGS) entry which is preliminary data.</text>
</comment>
<organism evidence="1 2">
    <name type="scientific">Deinandra increscens subsp. villosa</name>
    <dbReference type="NCBI Taxonomy" id="3103831"/>
    <lineage>
        <taxon>Eukaryota</taxon>
        <taxon>Viridiplantae</taxon>
        <taxon>Streptophyta</taxon>
        <taxon>Embryophyta</taxon>
        <taxon>Tracheophyta</taxon>
        <taxon>Spermatophyta</taxon>
        <taxon>Magnoliopsida</taxon>
        <taxon>eudicotyledons</taxon>
        <taxon>Gunneridae</taxon>
        <taxon>Pentapetalae</taxon>
        <taxon>asterids</taxon>
        <taxon>campanulids</taxon>
        <taxon>Asterales</taxon>
        <taxon>Asteraceae</taxon>
        <taxon>Asteroideae</taxon>
        <taxon>Heliantheae alliance</taxon>
        <taxon>Madieae</taxon>
        <taxon>Madiinae</taxon>
        <taxon>Deinandra</taxon>
    </lineage>
</organism>
<name>A0AAP0DCT9_9ASTR</name>
<dbReference type="PANTHER" id="PTHR47242:SF1">
    <property type="entry name" value="TRAF-LIKE FAMILY PROTEIN"/>
    <property type="match status" value="1"/>
</dbReference>
<keyword evidence="2" id="KW-1185">Reference proteome</keyword>
<dbReference type="PANTHER" id="PTHR47242">
    <property type="entry name" value="TRAF-LIKE FAMILY PROTEIN"/>
    <property type="match status" value="1"/>
</dbReference>
<proteinExistence type="predicted"/>
<dbReference type="AlphaFoldDB" id="A0AAP0DCT9"/>
<accession>A0AAP0DCT9</accession>
<dbReference type="EMBL" id="JBCNJP010000012">
    <property type="protein sequence ID" value="KAK9070462.1"/>
    <property type="molecule type" value="Genomic_DNA"/>
</dbReference>
<sequence>MDNLIKGSIAEELFLLSVLRELLGGSHGVPKVHYKGKHGEYYVKYDLANVDRAALWHQLCASEDEVIHIREERKDEVCSMTKENDVLIQKLSDAGATNSRLKSKEPKPPCGHPSVGILVKFGISGQIKLVSIEGFTDYKGCRNGFGLGKYPNGAGGCAGHGAQRWYWIVLWKVE</sequence>
<protein>
    <submittedName>
        <fullName evidence="1">Uncharacterized protein</fullName>
    </submittedName>
</protein>
<gene>
    <name evidence="1" type="ORF">SSX86_010864</name>
</gene>
<evidence type="ECO:0000313" key="1">
    <source>
        <dbReference type="EMBL" id="KAK9070462.1"/>
    </source>
</evidence>
<evidence type="ECO:0000313" key="2">
    <source>
        <dbReference type="Proteomes" id="UP001408789"/>
    </source>
</evidence>